<evidence type="ECO:0000256" key="1">
    <source>
        <dbReference type="SAM" id="Phobius"/>
    </source>
</evidence>
<name>A0A2U9IX90_9CREN</name>
<dbReference type="Pfam" id="PF02566">
    <property type="entry name" value="OsmC"/>
    <property type="match status" value="1"/>
</dbReference>
<dbReference type="Gene3D" id="3.30.300.20">
    <property type="match status" value="1"/>
</dbReference>
<dbReference type="STRING" id="1293036.GCA_001315825_01274"/>
<evidence type="ECO:0000313" key="3">
    <source>
        <dbReference type="Proteomes" id="UP000247586"/>
    </source>
</evidence>
<proteinExistence type="predicted"/>
<keyword evidence="1" id="KW-1133">Transmembrane helix</keyword>
<organism evidence="2 3">
    <name type="scientific">Metallosphaera hakonensis JCM 8857 = DSM 7519</name>
    <dbReference type="NCBI Taxonomy" id="1293036"/>
    <lineage>
        <taxon>Archaea</taxon>
        <taxon>Thermoproteota</taxon>
        <taxon>Thermoprotei</taxon>
        <taxon>Sulfolobales</taxon>
        <taxon>Sulfolobaceae</taxon>
        <taxon>Metallosphaera</taxon>
    </lineage>
</organism>
<dbReference type="InterPro" id="IPR036102">
    <property type="entry name" value="OsmC/Ohrsf"/>
</dbReference>
<dbReference type="PANTHER" id="PTHR35368">
    <property type="entry name" value="HYDROPEROXIDE REDUCTASE"/>
    <property type="match status" value="1"/>
</dbReference>
<feature type="transmembrane region" description="Helical" evidence="1">
    <location>
        <begin position="41"/>
        <end position="58"/>
    </location>
</feature>
<dbReference type="SUPFAM" id="SSF82784">
    <property type="entry name" value="OsmC-like"/>
    <property type="match status" value="1"/>
</dbReference>
<keyword evidence="3" id="KW-1185">Reference proteome</keyword>
<accession>A0A2U9IX90</accession>
<reference evidence="3" key="3">
    <citation type="submission" date="2020-03" db="EMBL/GenBank/DDBJ databases">
        <title>Sequencing and Assembly of Multiple Reported Metal-Biooxidizing Members of the Extremely Thermoacidophilic Archaeal Family Sulfolobaceae.</title>
        <authorList>
            <person name="Counts J.A."/>
            <person name="Kelly R.M."/>
        </authorList>
    </citation>
    <scope>NUCLEOTIDE SEQUENCE [LARGE SCALE GENOMIC DNA]</scope>
    <source>
        <strain evidence="3">HO1-1</strain>
    </source>
</reference>
<dbReference type="InterPro" id="IPR052924">
    <property type="entry name" value="OsmC/Ohr_hydroprdx_reductase"/>
</dbReference>
<evidence type="ECO:0000313" key="2">
    <source>
        <dbReference type="EMBL" id="AWS00709.1"/>
    </source>
</evidence>
<dbReference type="EMBL" id="CP029287">
    <property type="protein sequence ID" value="AWS00709.1"/>
    <property type="molecule type" value="Genomic_DNA"/>
</dbReference>
<dbReference type="Proteomes" id="UP000247586">
    <property type="component" value="Chromosome"/>
</dbReference>
<keyword evidence="1" id="KW-0472">Membrane</keyword>
<reference evidence="2 3" key="1">
    <citation type="submission" date="2018-05" db="EMBL/GenBank/DDBJ databases">
        <title>Complete Genome Sequences of Extremely Thermoacidophilic, Metal-Mobilizing Type-Strain Members of the Archaeal Family Sulfolobaceae: Acidianus brierleyi DSM-1651T, Acidianus sulfidivorans DSM-18786T, Metallosphaera hakonensis DSM-7519T, and Metallosphaera prunae DSM-10039T.</title>
        <authorList>
            <person name="Counts J.A."/>
            <person name="Kelly R.M."/>
        </authorList>
    </citation>
    <scope>NUCLEOTIDE SEQUENCE [LARGE SCALE GENOMIC DNA]</scope>
    <source>
        <strain evidence="2 3">HO1-1</strain>
    </source>
</reference>
<dbReference type="PANTHER" id="PTHR35368:SF1">
    <property type="entry name" value="HYDROPEROXIDE REDUCTASE"/>
    <property type="match status" value="1"/>
</dbReference>
<sequence length="139" mass="15615">MPMITFTAEGRLDGDSARVTIKDTELKIGLMGSDDPTPEEVLLGAALSCMILTIYYISREMGVQVKNVEGYIEGTLDPKGFQGDPNIPPGLLQVKYDLTIDSDDERMDEVMKLSMRRCPLKDTLMRRVDVDVSWKIRKT</sequence>
<protein>
    <submittedName>
        <fullName evidence="2">Peroxiredoxin</fullName>
    </submittedName>
</protein>
<dbReference type="AlphaFoldDB" id="A0A2U9IX90"/>
<reference evidence="3" key="2">
    <citation type="submission" date="2020-03" db="EMBL/GenBank/DDBJ databases">
        <title>Complete Genome Sequences of Extremely Thermoacidophilic, Metal-Mobilizing Type-Strain Members of the Archaeal Family Sulfolobaceae: Acidianus brierleyi DSM-1651T, Acidianus sulfidivorans DSM-18786T, Metallosphaera hakonensis DSM-7519T, and Metallosphaera prunae DSM-10039T.</title>
        <authorList>
            <person name="Counts J.A."/>
            <person name="Kelly R.M."/>
        </authorList>
    </citation>
    <scope>NUCLEOTIDE SEQUENCE [LARGE SCALE GENOMIC DNA]</scope>
    <source>
        <strain evidence="3">HO1-1</strain>
    </source>
</reference>
<dbReference type="InterPro" id="IPR003718">
    <property type="entry name" value="OsmC/Ohr_fam"/>
</dbReference>
<dbReference type="KEGG" id="mhk:DFR87_11335"/>
<keyword evidence="1" id="KW-0812">Transmembrane</keyword>
<gene>
    <name evidence="2" type="ORF">DFR87_11335</name>
</gene>
<dbReference type="InterPro" id="IPR015946">
    <property type="entry name" value="KH_dom-like_a/b"/>
</dbReference>